<dbReference type="RefSeq" id="WP_321563103.1">
    <property type="nucleotide sequence ID" value="NZ_CP139558.1"/>
</dbReference>
<dbReference type="InterPro" id="IPR002881">
    <property type="entry name" value="DUF58"/>
</dbReference>
<dbReference type="Gene3D" id="3.40.50.410">
    <property type="entry name" value="von Willebrand factor, type A domain"/>
    <property type="match status" value="1"/>
</dbReference>
<dbReference type="SUPFAM" id="SSF53300">
    <property type="entry name" value="vWA-like"/>
    <property type="match status" value="1"/>
</dbReference>
<organism evidence="2 3">
    <name type="scientific">Mucilaginibacter sabulilitoris</name>
    <dbReference type="NCBI Taxonomy" id="1173583"/>
    <lineage>
        <taxon>Bacteria</taxon>
        <taxon>Pseudomonadati</taxon>
        <taxon>Bacteroidota</taxon>
        <taxon>Sphingobacteriia</taxon>
        <taxon>Sphingobacteriales</taxon>
        <taxon>Sphingobacteriaceae</taxon>
        <taxon>Mucilaginibacter</taxon>
    </lineage>
</organism>
<evidence type="ECO:0000259" key="1">
    <source>
        <dbReference type="Pfam" id="PF01882"/>
    </source>
</evidence>
<proteinExistence type="predicted"/>
<dbReference type="PANTHER" id="PTHR33608">
    <property type="entry name" value="BLL2464 PROTEIN"/>
    <property type="match status" value="1"/>
</dbReference>
<dbReference type="PANTHER" id="PTHR33608:SF6">
    <property type="entry name" value="BLL2464 PROTEIN"/>
    <property type="match status" value="1"/>
</dbReference>
<name>A0ABZ0TLC3_9SPHI</name>
<protein>
    <submittedName>
        <fullName evidence="2">DUF58 domain-containing protein</fullName>
    </submittedName>
</protein>
<evidence type="ECO:0000313" key="2">
    <source>
        <dbReference type="EMBL" id="WPU93975.1"/>
    </source>
</evidence>
<reference evidence="2 3" key="1">
    <citation type="submission" date="2023-11" db="EMBL/GenBank/DDBJ databases">
        <title>Analysis of the Genomes of Mucilaginibacter gossypii cycad 4 and M. sabulilitoris SNA2: microbes with the potential for plant growth promotion.</title>
        <authorList>
            <person name="Hirsch A.M."/>
            <person name="Humm E."/>
            <person name="Rubbi M."/>
            <person name="Del Vecchio G."/>
            <person name="Ha S.M."/>
            <person name="Pellegrini M."/>
            <person name="Gunsalus R.P."/>
        </authorList>
    </citation>
    <scope>NUCLEOTIDE SEQUENCE [LARGE SCALE GENOMIC DNA]</scope>
    <source>
        <strain evidence="2 3">SNA2</strain>
    </source>
</reference>
<sequence length="313" mass="35953">MLIKVLSFGEDLGEAFRGLHMAKDTKELLKKVRKIEIKTRGLSNHLFSGEYHSAFKGRGMAFSEVREYQLGDEIRTIDWNVTARFNHPYVKVFDEERELTVMLLMDVSGSENFGTQNQQKQDLATELCAVLAFSAIQNNDKVGVIFFSDKIEKFIPPKKGRTHILMIIRELIDFKPESKGTNVAEALKYFTRVIKKKCTAFILSDFISPAFYDELKIANKKHDIIALRLYDKHEEEFPNLGLIPMRDEETGELLWVNTADEAVRKAFKAEALKRNGVLKDTFNKSGVDFTSVGTHESYVKPLMTLFKKREGRR</sequence>
<gene>
    <name evidence="2" type="ORF">SNE25_00355</name>
</gene>
<evidence type="ECO:0000313" key="3">
    <source>
        <dbReference type="Proteomes" id="UP001324380"/>
    </source>
</evidence>
<accession>A0ABZ0TLC3</accession>
<dbReference type="EMBL" id="CP139558">
    <property type="protein sequence ID" value="WPU93975.1"/>
    <property type="molecule type" value="Genomic_DNA"/>
</dbReference>
<keyword evidence="3" id="KW-1185">Reference proteome</keyword>
<feature type="domain" description="DUF58" evidence="1">
    <location>
        <begin position="64"/>
        <end position="273"/>
    </location>
</feature>
<dbReference type="InterPro" id="IPR036465">
    <property type="entry name" value="vWFA_dom_sf"/>
</dbReference>
<dbReference type="CDD" id="cd00198">
    <property type="entry name" value="vWFA"/>
    <property type="match status" value="1"/>
</dbReference>
<dbReference type="Proteomes" id="UP001324380">
    <property type="component" value="Chromosome"/>
</dbReference>
<dbReference type="Pfam" id="PF01882">
    <property type="entry name" value="DUF58"/>
    <property type="match status" value="1"/>
</dbReference>